<dbReference type="EMBL" id="JAQSGK010000062">
    <property type="protein sequence ID" value="MEE6716998.1"/>
    <property type="molecule type" value="Genomic_DNA"/>
</dbReference>
<dbReference type="Proteomes" id="UP001330016">
    <property type="component" value="Unassembled WGS sequence"/>
</dbReference>
<evidence type="ECO:0000313" key="2">
    <source>
        <dbReference type="Proteomes" id="UP001330016"/>
    </source>
</evidence>
<evidence type="ECO:0000313" key="1">
    <source>
        <dbReference type="EMBL" id="MEE6716998.1"/>
    </source>
</evidence>
<reference evidence="1 2" key="1">
    <citation type="submission" date="2023-02" db="EMBL/GenBank/DDBJ databases">
        <title>The predominant lactic acid bacteria and yeasts involved in the spontaneous fermentation of millet during the production of the traditional porridge Hausa koko in Ghana.</title>
        <authorList>
            <person name="Atter A."/>
            <person name="Diaz M."/>
        </authorList>
    </citation>
    <scope>NUCLEOTIDE SEQUENCE [LARGE SCALE GENOMIC DNA]</scope>
    <source>
        <strain evidence="1 2">FI11640</strain>
    </source>
</reference>
<keyword evidence="2" id="KW-1185">Reference proteome</keyword>
<dbReference type="RefSeq" id="WP_331244468.1">
    <property type="nucleotide sequence ID" value="NZ_JAQSGJ010000062.1"/>
</dbReference>
<sequence length="102" mass="11761">MTEFTGGINIPKDDIDFGDYVLIEQKRYGVPNEMFQFKVVGSYQSNAYRDVPMDGVDRDKKWHPHVVDVLNVICCGIDETEVDTVRKADVRLIKSRHEEAEK</sequence>
<organism evidence="1 2">
    <name type="scientific">Schleiferilactobacillus harbinensis</name>
    <dbReference type="NCBI Taxonomy" id="304207"/>
    <lineage>
        <taxon>Bacteria</taxon>
        <taxon>Bacillati</taxon>
        <taxon>Bacillota</taxon>
        <taxon>Bacilli</taxon>
        <taxon>Lactobacillales</taxon>
        <taxon>Lactobacillaceae</taxon>
        <taxon>Schleiferilactobacillus</taxon>
    </lineage>
</organism>
<evidence type="ECO:0008006" key="3">
    <source>
        <dbReference type="Google" id="ProtNLM"/>
    </source>
</evidence>
<name>A0ABU7T316_9LACO</name>
<protein>
    <recommendedName>
        <fullName evidence="3">YopX protein domain-containing protein</fullName>
    </recommendedName>
</protein>
<gene>
    <name evidence="1" type="ORF">PS435_14170</name>
</gene>
<proteinExistence type="predicted"/>
<accession>A0ABU7T316</accession>
<comment type="caution">
    <text evidence="1">The sequence shown here is derived from an EMBL/GenBank/DDBJ whole genome shotgun (WGS) entry which is preliminary data.</text>
</comment>